<keyword evidence="4" id="KW-1185">Reference proteome</keyword>
<keyword evidence="1" id="KW-1133">Transmembrane helix</keyword>
<accession>A0A316HEJ2</accession>
<keyword evidence="1" id="KW-0812">Transmembrane</keyword>
<evidence type="ECO:0000313" key="3">
    <source>
        <dbReference type="EMBL" id="PWK79639.1"/>
    </source>
</evidence>
<dbReference type="InterPro" id="IPR036890">
    <property type="entry name" value="HATPase_C_sf"/>
</dbReference>
<dbReference type="InterPro" id="IPR050640">
    <property type="entry name" value="Bact_2-comp_sensor_kinase"/>
</dbReference>
<keyword evidence="3" id="KW-0808">Transferase</keyword>
<feature type="domain" description="Signal transduction histidine kinase internal region" evidence="2">
    <location>
        <begin position="166"/>
        <end position="243"/>
    </location>
</feature>
<dbReference type="GO" id="GO:0000155">
    <property type="term" value="F:phosphorelay sensor kinase activity"/>
    <property type="evidence" value="ECO:0007669"/>
    <property type="project" value="InterPro"/>
</dbReference>
<feature type="transmembrane region" description="Helical" evidence="1">
    <location>
        <begin position="75"/>
        <end position="95"/>
    </location>
</feature>
<dbReference type="RefSeq" id="WP_109605433.1">
    <property type="nucleotide sequence ID" value="NZ_QGHA01000001.1"/>
</dbReference>
<protein>
    <submittedName>
        <fullName evidence="3">Histidine kinase</fullName>
    </submittedName>
</protein>
<evidence type="ECO:0000313" key="4">
    <source>
        <dbReference type="Proteomes" id="UP000245678"/>
    </source>
</evidence>
<keyword evidence="3" id="KW-0418">Kinase</keyword>
<organism evidence="3 4">
    <name type="scientific">Mucilaginibacter oryzae</name>
    <dbReference type="NCBI Taxonomy" id="468058"/>
    <lineage>
        <taxon>Bacteria</taxon>
        <taxon>Pseudomonadati</taxon>
        <taxon>Bacteroidota</taxon>
        <taxon>Sphingobacteriia</taxon>
        <taxon>Sphingobacteriales</taxon>
        <taxon>Sphingobacteriaceae</taxon>
        <taxon>Mucilaginibacter</taxon>
    </lineage>
</organism>
<dbReference type="PANTHER" id="PTHR34220:SF7">
    <property type="entry name" value="SENSOR HISTIDINE KINASE YPDA"/>
    <property type="match status" value="1"/>
</dbReference>
<feature type="transmembrane region" description="Helical" evidence="1">
    <location>
        <begin position="42"/>
        <end position="59"/>
    </location>
</feature>
<dbReference type="AlphaFoldDB" id="A0A316HEJ2"/>
<name>A0A316HEJ2_9SPHI</name>
<keyword evidence="1" id="KW-0472">Membrane</keyword>
<feature type="transmembrane region" description="Helical" evidence="1">
    <location>
        <begin position="12"/>
        <end position="30"/>
    </location>
</feature>
<reference evidence="3 4" key="1">
    <citation type="submission" date="2018-05" db="EMBL/GenBank/DDBJ databases">
        <title>Genomic Encyclopedia of Archaeal and Bacterial Type Strains, Phase II (KMG-II): from individual species to whole genera.</title>
        <authorList>
            <person name="Goeker M."/>
        </authorList>
    </citation>
    <scope>NUCLEOTIDE SEQUENCE [LARGE SCALE GENOMIC DNA]</scope>
    <source>
        <strain evidence="3 4">DSM 19975</strain>
    </source>
</reference>
<proteinExistence type="predicted"/>
<gene>
    <name evidence="3" type="ORF">LX99_00097</name>
</gene>
<evidence type="ECO:0000256" key="1">
    <source>
        <dbReference type="SAM" id="Phobius"/>
    </source>
</evidence>
<feature type="transmembrane region" description="Helical" evidence="1">
    <location>
        <begin position="126"/>
        <end position="145"/>
    </location>
</feature>
<sequence>MSLKSKSNTITVLIHILIWVVFGMLLFFYQPLSWNVEFPYQFWIKQTLTFFMLVAAYYFNNKLLVPRFLLHDRTGVYLATVTMVIIVFLALNYWADKALHMHEHMEGMFHRQHRPPKPKERGGWDIFGTVIVALVLGISTSITAIQKWQADIRLRADLQQEKISSELSFLKAQINPHFFFNTLNNIYSLTYINAETSRKALHQLSRMMRYVLYDTQHGTALLSQEIAFIKDYISLMQLRLTEKVTVTFNSPTQISDVAIAPMLFLPFVENAFKHGISAVLPSIILIDIRQHDEQLELHVQNGIYKDDNAINEENKGIGLTNTIRRLDLLYPGKYKLDIDENAVANTYTVHLTLNLQ</sequence>
<evidence type="ECO:0000259" key="2">
    <source>
        <dbReference type="Pfam" id="PF06580"/>
    </source>
</evidence>
<dbReference type="Gene3D" id="3.30.565.10">
    <property type="entry name" value="Histidine kinase-like ATPase, C-terminal domain"/>
    <property type="match status" value="1"/>
</dbReference>
<dbReference type="Proteomes" id="UP000245678">
    <property type="component" value="Unassembled WGS sequence"/>
</dbReference>
<dbReference type="SUPFAM" id="SSF55874">
    <property type="entry name" value="ATPase domain of HSP90 chaperone/DNA topoisomerase II/histidine kinase"/>
    <property type="match status" value="1"/>
</dbReference>
<comment type="caution">
    <text evidence="3">The sequence shown here is derived from an EMBL/GenBank/DDBJ whole genome shotgun (WGS) entry which is preliminary data.</text>
</comment>
<dbReference type="EMBL" id="QGHA01000001">
    <property type="protein sequence ID" value="PWK79639.1"/>
    <property type="molecule type" value="Genomic_DNA"/>
</dbReference>
<dbReference type="GO" id="GO:0016020">
    <property type="term" value="C:membrane"/>
    <property type="evidence" value="ECO:0007669"/>
    <property type="project" value="InterPro"/>
</dbReference>
<dbReference type="InterPro" id="IPR010559">
    <property type="entry name" value="Sig_transdc_His_kin_internal"/>
</dbReference>
<dbReference type="Pfam" id="PF06580">
    <property type="entry name" value="His_kinase"/>
    <property type="match status" value="1"/>
</dbReference>
<dbReference type="PANTHER" id="PTHR34220">
    <property type="entry name" value="SENSOR HISTIDINE KINASE YPDA"/>
    <property type="match status" value="1"/>
</dbReference>